<proteinExistence type="predicted"/>
<accession>A0A0K2SY16</accession>
<evidence type="ECO:0000313" key="1">
    <source>
        <dbReference type="EMBL" id="CDW18673.1"/>
    </source>
</evidence>
<dbReference type="AlphaFoldDB" id="A0A0K2SY16"/>
<dbReference type="EMBL" id="HACA01001312">
    <property type="protein sequence ID" value="CDW18673.1"/>
    <property type="molecule type" value="Transcribed_RNA"/>
</dbReference>
<name>A0A0K2SY16_LEPSM</name>
<reference evidence="1" key="1">
    <citation type="submission" date="2014-05" db="EMBL/GenBank/DDBJ databases">
        <authorList>
            <person name="Chronopoulou M."/>
        </authorList>
    </citation>
    <scope>NUCLEOTIDE SEQUENCE</scope>
    <source>
        <tissue evidence="1">Whole organism</tissue>
    </source>
</reference>
<protein>
    <submittedName>
        <fullName evidence="1">Uncharacterized protein</fullName>
    </submittedName>
</protein>
<sequence length="44" mass="5008">MEDFLFLVDGMGLGSINSKSLSQSSWLLFYESTQLRRPILSKIV</sequence>
<organism evidence="1">
    <name type="scientific">Lepeophtheirus salmonis</name>
    <name type="common">Salmon louse</name>
    <name type="synonym">Caligus salmonis</name>
    <dbReference type="NCBI Taxonomy" id="72036"/>
    <lineage>
        <taxon>Eukaryota</taxon>
        <taxon>Metazoa</taxon>
        <taxon>Ecdysozoa</taxon>
        <taxon>Arthropoda</taxon>
        <taxon>Crustacea</taxon>
        <taxon>Multicrustacea</taxon>
        <taxon>Hexanauplia</taxon>
        <taxon>Copepoda</taxon>
        <taxon>Siphonostomatoida</taxon>
        <taxon>Caligidae</taxon>
        <taxon>Lepeophtheirus</taxon>
    </lineage>
</organism>